<evidence type="ECO:0000313" key="3">
    <source>
        <dbReference type="Proteomes" id="UP001596549"/>
    </source>
</evidence>
<evidence type="ECO:0000259" key="1">
    <source>
        <dbReference type="Pfam" id="PF13472"/>
    </source>
</evidence>
<dbReference type="RefSeq" id="WP_379748683.1">
    <property type="nucleotide sequence ID" value="NZ_JBHTCP010000014.1"/>
</dbReference>
<comment type="caution">
    <text evidence="2">The sequence shown here is derived from an EMBL/GenBank/DDBJ whole genome shotgun (WGS) entry which is preliminary data.</text>
</comment>
<accession>A0ABW2NR51</accession>
<name>A0ABW2NR51_9BACL</name>
<reference evidence="3" key="1">
    <citation type="journal article" date="2019" name="Int. J. Syst. Evol. Microbiol.">
        <title>The Global Catalogue of Microorganisms (GCM) 10K type strain sequencing project: providing services to taxonomists for standard genome sequencing and annotation.</title>
        <authorList>
            <consortium name="The Broad Institute Genomics Platform"/>
            <consortium name="The Broad Institute Genome Sequencing Center for Infectious Disease"/>
            <person name="Wu L."/>
            <person name="Ma J."/>
        </authorList>
    </citation>
    <scope>NUCLEOTIDE SEQUENCE [LARGE SCALE GENOMIC DNA]</scope>
    <source>
        <strain evidence="3">NBRC 106396</strain>
    </source>
</reference>
<dbReference type="EMBL" id="JBHTCP010000014">
    <property type="protein sequence ID" value="MFC7371774.1"/>
    <property type="molecule type" value="Genomic_DNA"/>
</dbReference>
<dbReference type="SUPFAM" id="SSF52266">
    <property type="entry name" value="SGNH hydrolase"/>
    <property type="match status" value="1"/>
</dbReference>
<dbReference type="PANTHER" id="PTHR14209">
    <property type="entry name" value="ISOAMYL ACETATE-HYDROLYZING ESTERASE 1"/>
    <property type="match status" value="1"/>
</dbReference>
<sequence>MEKTLICFGDSLTADDYSPDGSLRLTPRLQQELNGWNVLNAGVPGETTAAAIKRLEDEVLNRNPDCVTILFGANDASDHRFVSLEQYEMNLSVMIEKIGAEKVILISPSPVNESLQKARRNAVLLQYRNKTIDLAQKFDTGHFDLWSVMNAADYKNLLEEDGLHFNERAYEWFAHQFLVYFKVWQRNI</sequence>
<organism evidence="2 3">
    <name type="scientific">Fictibacillus iocasae</name>
    <dbReference type="NCBI Taxonomy" id="2715437"/>
    <lineage>
        <taxon>Bacteria</taxon>
        <taxon>Bacillati</taxon>
        <taxon>Bacillota</taxon>
        <taxon>Bacilli</taxon>
        <taxon>Bacillales</taxon>
        <taxon>Fictibacillaceae</taxon>
        <taxon>Fictibacillus</taxon>
    </lineage>
</organism>
<dbReference type="PANTHER" id="PTHR14209:SF19">
    <property type="entry name" value="ISOAMYL ACETATE-HYDROLYZING ESTERASE 1 HOMOLOG"/>
    <property type="match status" value="1"/>
</dbReference>
<keyword evidence="3" id="KW-1185">Reference proteome</keyword>
<dbReference type="InterPro" id="IPR036514">
    <property type="entry name" value="SGNH_hydro_sf"/>
</dbReference>
<protein>
    <submittedName>
        <fullName evidence="2">GDSL-type esterase/lipase family protein</fullName>
    </submittedName>
</protein>
<evidence type="ECO:0000313" key="2">
    <source>
        <dbReference type="EMBL" id="MFC7371774.1"/>
    </source>
</evidence>
<dbReference type="Proteomes" id="UP001596549">
    <property type="component" value="Unassembled WGS sequence"/>
</dbReference>
<gene>
    <name evidence="2" type="ORF">ACFQPF_08800</name>
</gene>
<feature type="domain" description="SGNH hydrolase-type esterase" evidence="1">
    <location>
        <begin position="7"/>
        <end position="171"/>
    </location>
</feature>
<dbReference type="Gene3D" id="3.40.50.1110">
    <property type="entry name" value="SGNH hydrolase"/>
    <property type="match status" value="1"/>
</dbReference>
<dbReference type="InterPro" id="IPR013830">
    <property type="entry name" value="SGNH_hydro"/>
</dbReference>
<dbReference type="Pfam" id="PF13472">
    <property type="entry name" value="Lipase_GDSL_2"/>
    <property type="match status" value="1"/>
</dbReference>
<dbReference type="InterPro" id="IPR045136">
    <property type="entry name" value="Iah1-like"/>
</dbReference>
<proteinExistence type="predicted"/>